<comment type="caution">
    <text evidence="2">The sequence shown here is derived from an EMBL/GenBank/DDBJ whole genome shotgun (WGS) entry which is preliminary data.</text>
</comment>
<dbReference type="RefSeq" id="WP_173502163.1">
    <property type="nucleotide sequence ID" value="NZ_JABSOD010000019.1"/>
</dbReference>
<evidence type="ECO:0000256" key="1">
    <source>
        <dbReference type="SAM" id="Phobius"/>
    </source>
</evidence>
<keyword evidence="1" id="KW-0472">Membrane</keyword>
<dbReference type="AlphaFoldDB" id="A0A7Y5ATU0"/>
<feature type="transmembrane region" description="Helical" evidence="1">
    <location>
        <begin position="16"/>
        <end position="37"/>
    </location>
</feature>
<organism evidence="2 3">
    <name type="scientific">Rheinheimera lutimaris</name>
    <dbReference type="NCBI Taxonomy" id="2740584"/>
    <lineage>
        <taxon>Bacteria</taxon>
        <taxon>Pseudomonadati</taxon>
        <taxon>Pseudomonadota</taxon>
        <taxon>Gammaproteobacteria</taxon>
        <taxon>Chromatiales</taxon>
        <taxon>Chromatiaceae</taxon>
        <taxon>Rheinheimera</taxon>
    </lineage>
</organism>
<proteinExistence type="predicted"/>
<dbReference type="EMBL" id="JABSOD010000019">
    <property type="protein sequence ID" value="NRQ43929.1"/>
    <property type="molecule type" value="Genomic_DNA"/>
</dbReference>
<keyword evidence="1" id="KW-0812">Transmembrane</keyword>
<reference evidence="2 3" key="1">
    <citation type="submission" date="2020-06" db="EMBL/GenBank/DDBJ databases">
        <title>Rheinheimera sp. nov., a marine bacterium isolated from coastal.</title>
        <authorList>
            <person name="Yu Q."/>
            <person name="Qi Y."/>
            <person name="Pu J."/>
        </authorList>
    </citation>
    <scope>NUCLEOTIDE SEQUENCE [LARGE SCALE GENOMIC DNA]</scope>
    <source>
        <strain evidence="2 3">YQF-2</strain>
    </source>
</reference>
<dbReference type="Proteomes" id="UP000523161">
    <property type="component" value="Unassembled WGS sequence"/>
</dbReference>
<evidence type="ECO:0000313" key="3">
    <source>
        <dbReference type="Proteomes" id="UP000523161"/>
    </source>
</evidence>
<protein>
    <submittedName>
        <fullName evidence="2">Uncharacterized protein</fullName>
    </submittedName>
</protein>
<accession>A0A7Y5ATU0</accession>
<keyword evidence="3" id="KW-1185">Reference proteome</keyword>
<gene>
    <name evidence="2" type="ORF">HRH59_15375</name>
</gene>
<keyword evidence="1" id="KW-1133">Transmembrane helix</keyword>
<feature type="transmembrane region" description="Helical" evidence="1">
    <location>
        <begin position="43"/>
        <end position="64"/>
    </location>
</feature>
<name>A0A7Y5ATU0_9GAMM</name>
<sequence>MTRQYKLPKRWFNKGLVYAGLFGVVFQLCAFVFSWWHGFALHGGWWLMLLAPGLCIASGMLPSLQLQQEQE</sequence>
<evidence type="ECO:0000313" key="2">
    <source>
        <dbReference type="EMBL" id="NRQ43929.1"/>
    </source>
</evidence>